<dbReference type="Proteomes" id="UP000241587">
    <property type="component" value="Unassembled WGS sequence"/>
</dbReference>
<dbReference type="OrthoDB" id="3163292at2759"/>
<name>A0A2T4GRG5_FUSCU</name>
<reference evidence="2 3" key="1">
    <citation type="submission" date="2018-02" db="EMBL/GenBank/DDBJ databases">
        <title>Fusarium culmorum secondary metabolites in fungal-bacterial-plant interactions.</title>
        <authorList>
            <person name="Schmidt R."/>
        </authorList>
    </citation>
    <scope>NUCLEOTIDE SEQUENCE [LARGE SCALE GENOMIC DNA]</scope>
    <source>
        <strain evidence="2 3">PV</strain>
    </source>
</reference>
<evidence type="ECO:0000313" key="2">
    <source>
        <dbReference type="EMBL" id="PTD06146.1"/>
    </source>
</evidence>
<organism evidence="2 3">
    <name type="scientific">Fusarium culmorum</name>
    <dbReference type="NCBI Taxonomy" id="5516"/>
    <lineage>
        <taxon>Eukaryota</taxon>
        <taxon>Fungi</taxon>
        <taxon>Dikarya</taxon>
        <taxon>Ascomycota</taxon>
        <taxon>Pezizomycotina</taxon>
        <taxon>Sordariomycetes</taxon>
        <taxon>Hypocreomycetidae</taxon>
        <taxon>Hypocreales</taxon>
        <taxon>Nectriaceae</taxon>
        <taxon>Fusarium</taxon>
    </lineage>
</organism>
<feature type="region of interest" description="Disordered" evidence="1">
    <location>
        <begin position="43"/>
        <end position="65"/>
    </location>
</feature>
<dbReference type="AlphaFoldDB" id="A0A2T4GRG5"/>
<accession>A0A2T4GRG5</accession>
<proteinExistence type="predicted"/>
<keyword evidence="3" id="KW-1185">Reference proteome</keyword>
<sequence>MAFIGLENEGKAQVRQLRKPCRMFILTKSVGNRRPWKNLREQLRASQSNPSNSSQHNETNWPVPASFGTPGAVFNTLNQTNTGLNFSPVRHESSPGSINFPPATLPTFSLPAQYNHPYLPLIDEEKSPHDYYERSELLFWVIMAVAARRQKSQPTLLPRLARNITDLL</sequence>
<dbReference type="EMBL" id="PVEM01000008">
    <property type="protein sequence ID" value="PTD06146.1"/>
    <property type="molecule type" value="Genomic_DNA"/>
</dbReference>
<gene>
    <name evidence="2" type="ORF">FCULG_00012266</name>
</gene>
<feature type="compositionally biased region" description="Low complexity" evidence="1">
    <location>
        <begin position="46"/>
        <end position="55"/>
    </location>
</feature>
<evidence type="ECO:0000256" key="1">
    <source>
        <dbReference type="SAM" id="MobiDB-lite"/>
    </source>
</evidence>
<protein>
    <submittedName>
        <fullName evidence="2">Uncharacterized protein</fullName>
    </submittedName>
</protein>
<evidence type="ECO:0000313" key="3">
    <source>
        <dbReference type="Proteomes" id="UP000241587"/>
    </source>
</evidence>
<comment type="caution">
    <text evidence="2">The sequence shown here is derived from an EMBL/GenBank/DDBJ whole genome shotgun (WGS) entry which is preliminary data.</text>
</comment>